<evidence type="ECO:0000313" key="2">
    <source>
        <dbReference type="Proteomes" id="UP000183810"/>
    </source>
</evidence>
<keyword evidence="2" id="KW-1185">Reference proteome</keyword>
<reference evidence="1" key="1">
    <citation type="submission" date="2016-11" db="EMBL/GenBank/DDBJ databases">
        <authorList>
            <person name="Jaros S."/>
            <person name="Januszkiewicz K."/>
            <person name="Wedrychowicz H."/>
        </authorList>
    </citation>
    <scope>NUCLEOTIDE SEQUENCE [LARGE SCALE GENOMIC DNA]</scope>
    <source>
        <strain evidence="1">Y48</strain>
    </source>
</reference>
<dbReference type="OrthoDB" id="4553308at2"/>
<dbReference type="AlphaFoldDB" id="A0A1J0VW72"/>
<accession>A0A1J0VW72</accession>
<dbReference type="KEGG" id="nsl:BOX37_22630"/>
<sequence length="87" mass="9915">MSKDSGATSWATIVGPATTIDGCCASGDLIENALDLYNNETLFVENAYCDLRQLQLYAEIHHRLTSRYLGRHGYAHRWPEVRSWTWP</sequence>
<proteinExistence type="predicted"/>
<dbReference type="RefSeq" id="WP_071929436.1">
    <property type="nucleotide sequence ID" value="NZ_CP018082.1"/>
</dbReference>
<name>A0A1J0VW72_9NOCA</name>
<evidence type="ECO:0000313" key="1">
    <source>
        <dbReference type="EMBL" id="APE36257.1"/>
    </source>
</evidence>
<protein>
    <submittedName>
        <fullName evidence="1">Uncharacterized protein</fullName>
    </submittedName>
</protein>
<organism evidence="1 2">
    <name type="scientific">Nocardia mangyaensis</name>
    <dbReference type="NCBI Taxonomy" id="2213200"/>
    <lineage>
        <taxon>Bacteria</taxon>
        <taxon>Bacillati</taxon>
        <taxon>Actinomycetota</taxon>
        <taxon>Actinomycetes</taxon>
        <taxon>Mycobacteriales</taxon>
        <taxon>Nocardiaceae</taxon>
        <taxon>Nocardia</taxon>
    </lineage>
</organism>
<dbReference type="EMBL" id="CP018082">
    <property type="protein sequence ID" value="APE36257.1"/>
    <property type="molecule type" value="Genomic_DNA"/>
</dbReference>
<gene>
    <name evidence="1" type="ORF">BOX37_22630</name>
</gene>
<dbReference type="Proteomes" id="UP000183810">
    <property type="component" value="Chromosome"/>
</dbReference>